<dbReference type="EMBL" id="JAEAOA010001072">
    <property type="protein sequence ID" value="KAK3590449.1"/>
    <property type="molecule type" value="Genomic_DNA"/>
</dbReference>
<evidence type="ECO:0000313" key="3">
    <source>
        <dbReference type="Proteomes" id="UP001195483"/>
    </source>
</evidence>
<feature type="transmembrane region" description="Helical" evidence="1">
    <location>
        <begin position="93"/>
        <end position="116"/>
    </location>
</feature>
<protein>
    <submittedName>
        <fullName evidence="2">Uncharacterized protein</fullName>
    </submittedName>
</protein>
<accession>A0AAE0SEZ6</accession>
<proteinExistence type="predicted"/>
<keyword evidence="1" id="KW-0812">Transmembrane</keyword>
<gene>
    <name evidence="2" type="ORF">CHS0354_017413</name>
</gene>
<reference evidence="2" key="3">
    <citation type="submission" date="2023-05" db="EMBL/GenBank/DDBJ databases">
        <authorList>
            <person name="Smith C.H."/>
        </authorList>
    </citation>
    <scope>NUCLEOTIDE SEQUENCE</scope>
    <source>
        <strain evidence="2">CHS0354</strain>
        <tissue evidence="2">Mantle</tissue>
    </source>
</reference>
<dbReference type="Proteomes" id="UP001195483">
    <property type="component" value="Unassembled WGS sequence"/>
</dbReference>
<keyword evidence="1" id="KW-1133">Transmembrane helix</keyword>
<feature type="transmembrane region" description="Helical" evidence="1">
    <location>
        <begin position="7"/>
        <end position="26"/>
    </location>
</feature>
<organism evidence="2 3">
    <name type="scientific">Potamilus streckersoni</name>
    <dbReference type="NCBI Taxonomy" id="2493646"/>
    <lineage>
        <taxon>Eukaryota</taxon>
        <taxon>Metazoa</taxon>
        <taxon>Spiralia</taxon>
        <taxon>Lophotrochozoa</taxon>
        <taxon>Mollusca</taxon>
        <taxon>Bivalvia</taxon>
        <taxon>Autobranchia</taxon>
        <taxon>Heteroconchia</taxon>
        <taxon>Palaeoheterodonta</taxon>
        <taxon>Unionida</taxon>
        <taxon>Unionoidea</taxon>
        <taxon>Unionidae</taxon>
        <taxon>Ambleminae</taxon>
        <taxon>Lampsilini</taxon>
        <taxon>Potamilus</taxon>
    </lineage>
</organism>
<keyword evidence="3" id="KW-1185">Reference proteome</keyword>
<reference evidence="2" key="2">
    <citation type="journal article" date="2021" name="Genome Biol. Evol.">
        <title>Developing a high-quality reference genome for a parasitic bivalve with doubly uniparental inheritance (Bivalvia: Unionida).</title>
        <authorList>
            <person name="Smith C.H."/>
        </authorList>
    </citation>
    <scope>NUCLEOTIDE SEQUENCE</scope>
    <source>
        <strain evidence="2">CHS0354</strain>
        <tissue evidence="2">Mantle</tissue>
    </source>
</reference>
<sequence>MAHAIMTIYIRQFCVGLLFVLVNYVVKVPALGLQKCPKGSFFDDVLQKCENCYAVCIDAALQRTEDKCALCEDGIQSKSSEDSHTSSPEATPIWVVTLVIVIVFLMIIVIIVTAFLKRRPLQRMCQRLQARLSLQDIRGDEAIADGGGDDMENHLPATTVLIESPQHDPQNVLDYHLQMKVDLKLARSIQKNVRTGILAEQTSGQITSLVHAELQESMKMGPSGIDIHETLLKTM</sequence>
<dbReference type="AlphaFoldDB" id="A0AAE0SEZ6"/>
<name>A0AAE0SEZ6_9BIVA</name>
<reference evidence="2" key="1">
    <citation type="journal article" date="2021" name="Genome Biol. Evol.">
        <title>A High-Quality Reference Genome for a Parasitic Bivalve with Doubly Uniparental Inheritance (Bivalvia: Unionida).</title>
        <authorList>
            <person name="Smith C.H."/>
        </authorList>
    </citation>
    <scope>NUCLEOTIDE SEQUENCE</scope>
    <source>
        <strain evidence="2">CHS0354</strain>
    </source>
</reference>
<evidence type="ECO:0000256" key="1">
    <source>
        <dbReference type="SAM" id="Phobius"/>
    </source>
</evidence>
<keyword evidence="1" id="KW-0472">Membrane</keyword>
<comment type="caution">
    <text evidence="2">The sequence shown here is derived from an EMBL/GenBank/DDBJ whole genome shotgun (WGS) entry which is preliminary data.</text>
</comment>
<evidence type="ECO:0000313" key="2">
    <source>
        <dbReference type="EMBL" id="KAK3590449.1"/>
    </source>
</evidence>